<name>A0ABQ9ZF42_9CRUS</name>
<comment type="caution">
    <text evidence="1">The sequence shown here is derived from an EMBL/GenBank/DDBJ whole genome shotgun (WGS) entry which is preliminary data.</text>
</comment>
<organism evidence="1 2">
    <name type="scientific">Daphnia magna</name>
    <dbReference type="NCBI Taxonomy" id="35525"/>
    <lineage>
        <taxon>Eukaryota</taxon>
        <taxon>Metazoa</taxon>
        <taxon>Ecdysozoa</taxon>
        <taxon>Arthropoda</taxon>
        <taxon>Crustacea</taxon>
        <taxon>Branchiopoda</taxon>
        <taxon>Diplostraca</taxon>
        <taxon>Cladocera</taxon>
        <taxon>Anomopoda</taxon>
        <taxon>Daphniidae</taxon>
        <taxon>Daphnia</taxon>
    </lineage>
</organism>
<accession>A0ABQ9ZF42</accession>
<proteinExistence type="predicted"/>
<dbReference type="Proteomes" id="UP001234178">
    <property type="component" value="Unassembled WGS sequence"/>
</dbReference>
<evidence type="ECO:0000313" key="1">
    <source>
        <dbReference type="EMBL" id="KAK4011553.1"/>
    </source>
</evidence>
<reference evidence="1 2" key="1">
    <citation type="journal article" date="2023" name="Nucleic Acids Res.">
        <title>The hologenome of Daphnia magna reveals possible DNA methylation and microbiome-mediated evolution of the host genome.</title>
        <authorList>
            <person name="Chaturvedi A."/>
            <person name="Li X."/>
            <person name="Dhandapani V."/>
            <person name="Marshall H."/>
            <person name="Kissane S."/>
            <person name="Cuenca-Cambronero M."/>
            <person name="Asole G."/>
            <person name="Calvet F."/>
            <person name="Ruiz-Romero M."/>
            <person name="Marangio P."/>
            <person name="Guigo R."/>
            <person name="Rago D."/>
            <person name="Mirbahai L."/>
            <person name="Eastwood N."/>
            <person name="Colbourne J.K."/>
            <person name="Zhou J."/>
            <person name="Mallon E."/>
            <person name="Orsini L."/>
        </authorList>
    </citation>
    <scope>NUCLEOTIDE SEQUENCE [LARGE SCALE GENOMIC DNA]</scope>
    <source>
        <strain evidence="1">LRV0_1</strain>
    </source>
</reference>
<dbReference type="EMBL" id="JAOYFB010000003">
    <property type="protein sequence ID" value="KAK4011553.1"/>
    <property type="molecule type" value="Genomic_DNA"/>
</dbReference>
<evidence type="ECO:0000313" key="2">
    <source>
        <dbReference type="Proteomes" id="UP001234178"/>
    </source>
</evidence>
<keyword evidence="2" id="KW-1185">Reference proteome</keyword>
<gene>
    <name evidence="1" type="ORF">OUZ56_020671</name>
</gene>
<sequence length="100" mass="11429">MKSTKSRVVSSVLAPPSCPPFEIQFLNFGFLSTVKVNCVGPLCTLLFRGFQHQNKRIPNKSLTDLVFLFLPLFLNLFDEAKETDSESFVSLMFFCQFLLR</sequence>
<protein>
    <submittedName>
        <fullName evidence="1">Uncharacterized protein</fullName>
    </submittedName>
</protein>